<accession>A0AAV2SVI5</accession>
<reference evidence="5 6" key="1">
    <citation type="submission" date="2024-05" db="EMBL/GenBank/DDBJ databases">
        <authorList>
            <person name="Wallberg A."/>
        </authorList>
    </citation>
    <scope>NUCLEOTIDE SEQUENCE [LARGE SCALE GENOMIC DNA]</scope>
</reference>
<feature type="repeat" description="TPR" evidence="4">
    <location>
        <begin position="30"/>
        <end position="63"/>
    </location>
</feature>
<dbReference type="GO" id="GO:0032259">
    <property type="term" value="P:methylation"/>
    <property type="evidence" value="ECO:0007669"/>
    <property type="project" value="UniProtKB-KW"/>
</dbReference>
<evidence type="ECO:0000256" key="2">
    <source>
        <dbReference type="ARBA" id="ARBA00022679"/>
    </source>
</evidence>
<dbReference type="PANTHER" id="PTHR46165:SF7">
    <property type="entry name" value="SET AND MYND DOMAIN-CONTAINING PROTEIN 4"/>
    <property type="match status" value="1"/>
</dbReference>
<feature type="non-terminal residue" evidence="5">
    <location>
        <position position="165"/>
    </location>
</feature>
<evidence type="ECO:0008006" key="7">
    <source>
        <dbReference type="Google" id="ProtNLM"/>
    </source>
</evidence>
<name>A0AAV2SVI5_MEGNR</name>
<gene>
    <name evidence="5" type="ORF">MNOR_LOCUS40255</name>
</gene>
<keyword evidence="4" id="KW-0802">TPR repeat</keyword>
<dbReference type="EMBL" id="CAXKWB010119006">
    <property type="protein sequence ID" value="CAL4236543.1"/>
    <property type="molecule type" value="Genomic_DNA"/>
</dbReference>
<keyword evidence="2" id="KW-0808">Transferase</keyword>
<dbReference type="GO" id="GO:0042826">
    <property type="term" value="F:histone deacetylase binding"/>
    <property type="evidence" value="ECO:0007669"/>
    <property type="project" value="TreeGrafter"/>
</dbReference>
<dbReference type="InterPro" id="IPR011990">
    <property type="entry name" value="TPR-like_helical_dom_sf"/>
</dbReference>
<evidence type="ECO:0000256" key="4">
    <source>
        <dbReference type="PROSITE-ProRule" id="PRU00339"/>
    </source>
</evidence>
<keyword evidence="1" id="KW-0489">Methyltransferase</keyword>
<evidence type="ECO:0000256" key="3">
    <source>
        <dbReference type="ARBA" id="ARBA00022691"/>
    </source>
</evidence>
<evidence type="ECO:0000256" key="1">
    <source>
        <dbReference type="ARBA" id="ARBA00022603"/>
    </source>
</evidence>
<dbReference type="Gene3D" id="1.25.40.10">
    <property type="entry name" value="Tetratricopeptide repeat domain"/>
    <property type="match status" value="1"/>
</dbReference>
<dbReference type="PROSITE" id="PS50005">
    <property type="entry name" value="TPR"/>
    <property type="match status" value="1"/>
</dbReference>
<evidence type="ECO:0000313" key="5">
    <source>
        <dbReference type="EMBL" id="CAL4236543.1"/>
    </source>
</evidence>
<keyword evidence="6" id="KW-1185">Reference proteome</keyword>
<proteinExistence type="predicted"/>
<dbReference type="GO" id="GO:0005737">
    <property type="term" value="C:cytoplasm"/>
    <property type="evidence" value="ECO:0007669"/>
    <property type="project" value="TreeGrafter"/>
</dbReference>
<keyword evidence="3" id="KW-0949">S-adenosyl-L-methionine</keyword>
<dbReference type="GO" id="GO:0008168">
    <property type="term" value="F:methyltransferase activity"/>
    <property type="evidence" value="ECO:0007669"/>
    <property type="project" value="UniProtKB-KW"/>
</dbReference>
<dbReference type="SUPFAM" id="SSF48452">
    <property type="entry name" value="TPR-like"/>
    <property type="match status" value="1"/>
</dbReference>
<dbReference type="Proteomes" id="UP001497623">
    <property type="component" value="Unassembled WGS sequence"/>
</dbReference>
<comment type="caution">
    <text evidence="5">The sequence shown here is derived from an EMBL/GenBank/DDBJ whole genome shotgun (WGS) entry which is preliminary data.</text>
</comment>
<evidence type="ECO:0000313" key="6">
    <source>
        <dbReference type="Proteomes" id="UP001497623"/>
    </source>
</evidence>
<dbReference type="PANTHER" id="PTHR46165">
    <property type="entry name" value="SET AND MYND DOMAIN-CONTAINING PROTEIN 4"/>
    <property type="match status" value="1"/>
</dbReference>
<sequence length="165" mass="19264">MFRYVYNMKEVHQTLHLPAIDNYKKDELLSKKLQEEGNVFYNGKKLKEALEKYNKSILLAPHPNLSCEEIDANVYTTLGLGYGKRSAVLFELQEYEKCICDIDRSLNLCNSKITQFKLEERKIKCLIAIGNYKEAQELWININALLTTLKIEDIFKNCYKKSLSK</sequence>
<protein>
    <recommendedName>
        <fullName evidence="7">Tetratricopeptide repeat protein</fullName>
    </recommendedName>
</protein>
<dbReference type="InterPro" id="IPR052097">
    <property type="entry name" value="SET-MYND_domain_protein"/>
</dbReference>
<dbReference type="AlphaFoldDB" id="A0AAV2SVI5"/>
<organism evidence="5 6">
    <name type="scientific">Meganyctiphanes norvegica</name>
    <name type="common">Northern krill</name>
    <name type="synonym">Thysanopoda norvegica</name>
    <dbReference type="NCBI Taxonomy" id="48144"/>
    <lineage>
        <taxon>Eukaryota</taxon>
        <taxon>Metazoa</taxon>
        <taxon>Ecdysozoa</taxon>
        <taxon>Arthropoda</taxon>
        <taxon>Crustacea</taxon>
        <taxon>Multicrustacea</taxon>
        <taxon>Malacostraca</taxon>
        <taxon>Eumalacostraca</taxon>
        <taxon>Eucarida</taxon>
        <taxon>Euphausiacea</taxon>
        <taxon>Euphausiidae</taxon>
        <taxon>Meganyctiphanes</taxon>
    </lineage>
</organism>
<dbReference type="InterPro" id="IPR019734">
    <property type="entry name" value="TPR_rpt"/>
</dbReference>
<dbReference type="GO" id="GO:0005634">
    <property type="term" value="C:nucleus"/>
    <property type="evidence" value="ECO:0007669"/>
    <property type="project" value="TreeGrafter"/>
</dbReference>